<name>A0A1H7UNG5_9FLAO</name>
<evidence type="ECO:0000313" key="2">
    <source>
        <dbReference type="EMBL" id="SEL97867.1"/>
    </source>
</evidence>
<dbReference type="InterPro" id="IPR038727">
    <property type="entry name" value="NadR/Ttd14_AAA_dom"/>
</dbReference>
<organism evidence="2 3">
    <name type="scientific">Maribacter orientalis</name>
    <dbReference type="NCBI Taxonomy" id="228957"/>
    <lineage>
        <taxon>Bacteria</taxon>
        <taxon>Pseudomonadati</taxon>
        <taxon>Bacteroidota</taxon>
        <taxon>Flavobacteriia</taxon>
        <taxon>Flavobacteriales</taxon>
        <taxon>Flavobacteriaceae</taxon>
        <taxon>Maribacter</taxon>
    </lineage>
</organism>
<dbReference type="Pfam" id="PF13521">
    <property type="entry name" value="AAA_28"/>
    <property type="match status" value="1"/>
</dbReference>
<sequence length="192" mass="22366">MMSLGNKRIVITGGPGTGKTVLISSLEENGFYCFHEVIRTMTLDALNGKQVDELLVNPIDFVDDAKSFNDELINARLKHFNNGKNIDKKHLFYDRGLPDVIAYMNYFKQPIEERYNDLCLKNRYDEVLILPPWKDIYVQDNERMENFEQACGIHQYLEKTYIDLGYKPIEVPFGTIENRLQFVVDLIEKFGE</sequence>
<dbReference type="SUPFAM" id="SSF52540">
    <property type="entry name" value="P-loop containing nucleoside triphosphate hydrolases"/>
    <property type="match status" value="1"/>
</dbReference>
<gene>
    <name evidence="2" type="ORF">SAMN04488008_107160</name>
</gene>
<keyword evidence="3" id="KW-1185">Reference proteome</keyword>
<dbReference type="Gene3D" id="3.40.50.300">
    <property type="entry name" value="P-loop containing nucleotide triphosphate hydrolases"/>
    <property type="match status" value="1"/>
</dbReference>
<dbReference type="Proteomes" id="UP000198990">
    <property type="component" value="Unassembled WGS sequence"/>
</dbReference>
<protein>
    <submittedName>
        <fullName evidence="2">Predicted ATPase</fullName>
    </submittedName>
</protein>
<proteinExistence type="predicted"/>
<feature type="domain" description="NadR/Ttd14 AAA" evidence="1">
    <location>
        <begin position="8"/>
        <end position="179"/>
    </location>
</feature>
<evidence type="ECO:0000259" key="1">
    <source>
        <dbReference type="Pfam" id="PF13521"/>
    </source>
</evidence>
<dbReference type="AlphaFoldDB" id="A0A1H7UNG5"/>
<dbReference type="EMBL" id="FNZN01000007">
    <property type="protein sequence ID" value="SEL97867.1"/>
    <property type="molecule type" value="Genomic_DNA"/>
</dbReference>
<accession>A0A1H7UNG5</accession>
<evidence type="ECO:0000313" key="3">
    <source>
        <dbReference type="Proteomes" id="UP000198990"/>
    </source>
</evidence>
<dbReference type="InterPro" id="IPR027417">
    <property type="entry name" value="P-loop_NTPase"/>
</dbReference>
<reference evidence="3" key="1">
    <citation type="submission" date="2016-10" db="EMBL/GenBank/DDBJ databases">
        <authorList>
            <person name="Varghese N."/>
            <person name="Submissions S."/>
        </authorList>
    </citation>
    <scope>NUCLEOTIDE SEQUENCE [LARGE SCALE GENOMIC DNA]</scope>
    <source>
        <strain evidence="3">DSM 16471</strain>
    </source>
</reference>
<dbReference type="STRING" id="228957.SAMN04488008_107160"/>